<keyword evidence="2" id="KW-0805">Transcription regulation</keyword>
<gene>
    <name evidence="7" type="ORF">GCM10023323_53900</name>
</gene>
<dbReference type="PRINTS" id="PR00039">
    <property type="entry name" value="HTHLYSR"/>
</dbReference>
<evidence type="ECO:0000313" key="8">
    <source>
        <dbReference type="Proteomes" id="UP001499878"/>
    </source>
</evidence>
<evidence type="ECO:0000259" key="6">
    <source>
        <dbReference type="PROSITE" id="PS50931"/>
    </source>
</evidence>
<dbReference type="InterPro" id="IPR036390">
    <property type="entry name" value="WH_DNA-bd_sf"/>
</dbReference>
<evidence type="ECO:0000313" key="7">
    <source>
        <dbReference type="EMBL" id="GAA5213333.1"/>
    </source>
</evidence>
<keyword evidence="8" id="KW-1185">Reference proteome</keyword>
<evidence type="ECO:0000256" key="3">
    <source>
        <dbReference type="ARBA" id="ARBA00023125"/>
    </source>
</evidence>
<dbReference type="InterPro" id="IPR000847">
    <property type="entry name" value="LysR_HTH_N"/>
</dbReference>
<dbReference type="InterPro" id="IPR036388">
    <property type="entry name" value="WH-like_DNA-bd_sf"/>
</dbReference>
<dbReference type="EMBL" id="BAABJR010000014">
    <property type="protein sequence ID" value="GAA5213333.1"/>
    <property type="molecule type" value="Genomic_DNA"/>
</dbReference>
<dbReference type="Pfam" id="PF03466">
    <property type="entry name" value="LysR_substrate"/>
    <property type="match status" value="1"/>
</dbReference>
<dbReference type="PROSITE" id="PS50931">
    <property type="entry name" value="HTH_LYSR"/>
    <property type="match status" value="1"/>
</dbReference>
<evidence type="ECO:0000256" key="2">
    <source>
        <dbReference type="ARBA" id="ARBA00023015"/>
    </source>
</evidence>
<accession>A0ABP9T8D0</accession>
<feature type="compositionally biased region" description="Basic and acidic residues" evidence="5">
    <location>
        <begin position="35"/>
        <end position="45"/>
    </location>
</feature>
<dbReference type="PANTHER" id="PTHR30346:SF0">
    <property type="entry name" value="HCA OPERON TRANSCRIPTIONAL ACTIVATOR HCAR"/>
    <property type="match status" value="1"/>
</dbReference>
<dbReference type="InterPro" id="IPR005119">
    <property type="entry name" value="LysR_subst-bd"/>
</dbReference>
<dbReference type="Pfam" id="PF00126">
    <property type="entry name" value="HTH_1"/>
    <property type="match status" value="1"/>
</dbReference>
<dbReference type="Gene3D" id="3.40.190.290">
    <property type="match status" value="1"/>
</dbReference>
<dbReference type="Proteomes" id="UP001499878">
    <property type="component" value="Unassembled WGS sequence"/>
</dbReference>
<dbReference type="SUPFAM" id="SSF46785">
    <property type="entry name" value="Winged helix' DNA-binding domain"/>
    <property type="match status" value="1"/>
</dbReference>
<organism evidence="7 8">
    <name type="scientific">Streptomyces thinghirensis</name>
    <dbReference type="NCBI Taxonomy" id="551547"/>
    <lineage>
        <taxon>Bacteria</taxon>
        <taxon>Bacillati</taxon>
        <taxon>Actinomycetota</taxon>
        <taxon>Actinomycetes</taxon>
        <taxon>Kitasatosporales</taxon>
        <taxon>Streptomycetaceae</taxon>
        <taxon>Streptomyces</taxon>
    </lineage>
</organism>
<sequence length="370" mass="40227">MLPLVLLGAGPDGCGPVRGKPTTLGRKQMSLLDEGTGRRASERAGLDTGDPDPAGATALRAMSDARHIDDFDMRHLRYFLTVVRAGTVSAAAQELRISQPSLSQQIRRLEQRVGAALFIRSSRGVELTTGGRAFLREIQGIPSQLRSAIAAVAPAPRVWSVGVCGGVPADVLIEVENGLSGSRLHGGRDAGVKLRMRSVGTADQDELLRHGEIAFGIVRLPVPTPHLVRAVVWDEPLGLVMAREHPLASRVEPTWSELSRQRLLWYDEGCAPGFADTVPAHLARLGWNSVLHPVDRDEHALFLHALQTTADLVALRPRRAVEREPNLVWRPLPTSRPPRERLAVTAVSGSRGARSLHKVSGERGWTFFAE</sequence>
<comment type="similarity">
    <text evidence="1">Belongs to the LysR transcriptional regulatory family.</text>
</comment>
<dbReference type="SUPFAM" id="SSF53850">
    <property type="entry name" value="Periplasmic binding protein-like II"/>
    <property type="match status" value="1"/>
</dbReference>
<protein>
    <recommendedName>
        <fullName evidence="6">HTH lysR-type domain-containing protein</fullName>
    </recommendedName>
</protein>
<feature type="domain" description="HTH lysR-type" evidence="6">
    <location>
        <begin position="71"/>
        <end position="128"/>
    </location>
</feature>
<keyword evidence="3" id="KW-0238">DNA-binding</keyword>
<keyword evidence="4" id="KW-0804">Transcription</keyword>
<reference evidence="8" key="1">
    <citation type="journal article" date="2019" name="Int. J. Syst. Evol. Microbiol.">
        <title>The Global Catalogue of Microorganisms (GCM) 10K type strain sequencing project: providing services to taxonomists for standard genome sequencing and annotation.</title>
        <authorList>
            <consortium name="The Broad Institute Genomics Platform"/>
            <consortium name="The Broad Institute Genome Sequencing Center for Infectious Disease"/>
            <person name="Wu L."/>
            <person name="Ma J."/>
        </authorList>
    </citation>
    <scope>NUCLEOTIDE SEQUENCE [LARGE SCALE GENOMIC DNA]</scope>
    <source>
        <strain evidence="8">JCM 18306</strain>
    </source>
</reference>
<evidence type="ECO:0000256" key="1">
    <source>
        <dbReference type="ARBA" id="ARBA00009437"/>
    </source>
</evidence>
<feature type="region of interest" description="Disordered" evidence="5">
    <location>
        <begin position="12"/>
        <end position="53"/>
    </location>
</feature>
<dbReference type="Gene3D" id="1.10.10.10">
    <property type="entry name" value="Winged helix-like DNA-binding domain superfamily/Winged helix DNA-binding domain"/>
    <property type="match status" value="1"/>
</dbReference>
<proteinExistence type="inferred from homology"/>
<dbReference type="PANTHER" id="PTHR30346">
    <property type="entry name" value="TRANSCRIPTIONAL DUAL REGULATOR HCAR-RELATED"/>
    <property type="match status" value="1"/>
</dbReference>
<evidence type="ECO:0000256" key="5">
    <source>
        <dbReference type="SAM" id="MobiDB-lite"/>
    </source>
</evidence>
<name>A0ABP9T8D0_9ACTN</name>
<comment type="caution">
    <text evidence="7">The sequence shown here is derived from an EMBL/GenBank/DDBJ whole genome shotgun (WGS) entry which is preliminary data.</text>
</comment>
<evidence type="ECO:0000256" key="4">
    <source>
        <dbReference type="ARBA" id="ARBA00023163"/>
    </source>
</evidence>